<organism evidence="4 5">
    <name type="scientific">Fibrisoma limi BUZ 3</name>
    <dbReference type="NCBI Taxonomy" id="1185876"/>
    <lineage>
        <taxon>Bacteria</taxon>
        <taxon>Pseudomonadati</taxon>
        <taxon>Bacteroidota</taxon>
        <taxon>Cytophagia</taxon>
        <taxon>Cytophagales</taxon>
        <taxon>Spirosomataceae</taxon>
        <taxon>Fibrisoma</taxon>
    </lineage>
</organism>
<sequence>MSTAYIRRQLTENWKPETENLKNSTMETQQNGKTALITGASSGIGRELTRLFARDGYKLVVIGRDEEALRQQVYNLQNQYGTQATIINKDLADPNAPEEIYAETSGQGIQIDVLVNDAGFGEYGMFATETDFQKERDIIQVNAVALMHLTKLYLKDMVARNEGKILMLGSEVSVAPNPLMAVYGATKAFVKSFSEAIRNELKDTNVTVTVLMPGATNTNFFKAAGATEAKGADPNKTADPAAVAKAGYEALMSGKDHVVAGWMNKLTVALAHILPDPLVAANVRKDMTPKEEADRQQQQTLALAIGAAAVLIGGIWLLSRNRSSVIPVSAYDKARYRFKAAKAQQSAKSALSSVGDSIQGAYHNARSAVEEALV</sequence>
<dbReference type="PRINTS" id="PR00081">
    <property type="entry name" value="GDHRDH"/>
</dbReference>
<dbReference type="InterPro" id="IPR020904">
    <property type="entry name" value="Sc_DH/Rdtase_CS"/>
</dbReference>
<keyword evidence="2" id="KW-0560">Oxidoreductase</keyword>
<evidence type="ECO:0000313" key="5">
    <source>
        <dbReference type="Proteomes" id="UP000009309"/>
    </source>
</evidence>
<dbReference type="eggNOG" id="COG0300">
    <property type="taxonomic scope" value="Bacteria"/>
</dbReference>
<comment type="caution">
    <text evidence="4">The sequence shown here is derived from an EMBL/GenBank/DDBJ whole genome shotgun (WGS) entry which is preliminary data.</text>
</comment>
<dbReference type="PANTHER" id="PTHR44196">
    <property type="entry name" value="DEHYDROGENASE/REDUCTASE SDR FAMILY MEMBER 7B"/>
    <property type="match status" value="1"/>
</dbReference>
<dbReference type="PANTHER" id="PTHR44196:SF2">
    <property type="entry name" value="SHORT-CHAIN DEHYDROGENASE-RELATED"/>
    <property type="match status" value="1"/>
</dbReference>
<comment type="similarity">
    <text evidence="1 3">Belongs to the short-chain dehydrogenases/reductases (SDR) family.</text>
</comment>
<dbReference type="InterPro" id="IPR002347">
    <property type="entry name" value="SDR_fam"/>
</dbReference>
<dbReference type="InterPro" id="IPR036291">
    <property type="entry name" value="NAD(P)-bd_dom_sf"/>
</dbReference>
<dbReference type="GO" id="GO:0016491">
    <property type="term" value="F:oxidoreductase activity"/>
    <property type="evidence" value="ECO:0007669"/>
    <property type="project" value="UniProtKB-KW"/>
</dbReference>
<dbReference type="PROSITE" id="PS00061">
    <property type="entry name" value="ADH_SHORT"/>
    <property type="match status" value="1"/>
</dbReference>
<keyword evidence="5" id="KW-1185">Reference proteome</keyword>
<name>I2GFR5_9BACT</name>
<evidence type="ECO:0000256" key="2">
    <source>
        <dbReference type="ARBA" id="ARBA00023002"/>
    </source>
</evidence>
<dbReference type="Proteomes" id="UP000009309">
    <property type="component" value="Unassembled WGS sequence"/>
</dbReference>
<dbReference type="EMBL" id="CAIT01000006">
    <property type="protein sequence ID" value="CCH52740.1"/>
    <property type="molecule type" value="Genomic_DNA"/>
</dbReference>
<evidence type="ECO:0000313" key="4">
    <source>
        <dbReference type="EMBL" id="CCH52740.1"/>
    </source>
</evidence>
<evidence type="ECO:0000256" key="1">
    <source>
        <dbReference type="ARBA" id="ARBA00006484"/>
    </source>
</evidence>
<evidence type="ECO:0000256" key="3">
    <source>
        <dbReference type="RuleBase" id="RU000363"/>
    </source>
</evidence>
<dbReference type="CDD" id="cd05233">
    <property type="entry name" value="SDR_c"/>
    <property type="match status" value="1"/>
</dbReference>
<gene>
    <name evidence="4" type="ORF">BN8_01762</name>
</gene>
<proteinExistence type="inferred from homology"/>
<reference evidence="4 5" key="1">
    <citation type="journal article" date="2012" name="J. Bacteriol.">
        <title>Genome Sequence of the Filamentous Bacterium Fibrisoma limi BUZ 3T.</title>
        <authorList>
            <person name="Filippini M."/>
            <person name="Qi W."/>
            <person name="Jaenicke S."/>
            <person name="Goesmann A."/>
            <person name="Smits T.H."/>
            <person name="Bagheri H.C."/>
        </authorList>
    </citation>
    <scope>NUCLEOTIDE SEQUENCE [LARGE SCALE GENOMIC DNA]</scope>
    <source>
        <strain evidence="5">BUZ 3T</strain>
    </source>
</reference>
<dbReference type="AlphaFoldDB" id="I2GFR5"/>
<accession>I2GFR5</accession>
<dbReference type="STRING" id="1185876.BN8_01762"/>
<dbReference type="GO" id="GO:0016020">
    <property type="term" value="C:membrane"/>
    <property type="evidence" value="ECO:0007669"/>
    <property type="project" value="TreeGrafter"/>
</dbReference>
<dbReference type="Gene3D" id="3.40.50.720">
    <property type="entry name" value="NAD(P)-binding Rossmann-like Domain"/>
    <property type="match status" value="1"/>
</dbReference>
<dbReference type="SUPFAM" id="SSF51735">
    <property type="entry name" value="NAD(P)-binding Rossmann-fold domains"/>
    <property type="match status" value="1"/>
</dbReference>
<protein>
    <submittedName>
        <fullName evidence="4">Short-chain dehydrogenase/reductase SDR</fullName>
    </submittedName>
</protein>
<dbReference type="Pfam" id="PF00106">
    <property type="entry name" value="adh_short"/>
    <property type="match status" value="1"/>
</dbReference>
<dbReference type="PRINTS" id="PR00080">
    <property type="entry name" value="SDRFAMILY"/>
</dbReference>